<dbReference type="Pfam" id="PF14109">
    <property type="entry name" value="GldH_lipo"/>
    <property type="match status" value="1"/>
</dbReference>
<accession>A0A5J4FXQ8</accession>
<organism evidence="1 2">
    <name type="scientific">Patiriisocius marinistellae</name>
    <dbReference type="NCBI Taxonomy" id="2494560"/>
    <lineage>
        <taxon>Bacteria</taxon>
        <taxon>Pseudomonadati</taxon>
        <taxon>Bacteroidota</taxon>
        <taxon>Flavobacteriia</taxon>
        <taxon>Flavobacteriales</taxon>
        <taxon>Flavobacteriaceae</taxon>
        <taxon>Patiriisocius</taxon>
    </lineage>
</organism>
<proteinExistence type="predicted"/>
<dbReference type="EMBL" id="BKCF01000001">
    <property type="protein sequence ID" value="GEQ84805.1"/>
    <property type="molecule type" value="Genomic_DNA"/>
</dbReference>
<dbReference type="PROSITE" id="PS51257">
    <property type="entry name" value="PROKAR_LIPOPROTEIN"/>
    <property type="match status" value="1"/>
</dbReference>
<keyword evidence="1" id="KW-0449">Lipoprotein</keyword>
<evidence type="ECO:0000313" key="2">
    <source>
        <dbReference type="Proteomes" id="UP000326994"/>
    </source>
</evidence>
<dbReference type="NCBIfam" id="TIGR03511">
    <property type="entry name" value="GldH_lipo"/>
    <property type="match status" value="1"/>
</dbReference>
<dbReference type="RefSeq" id="WP_151892744.1">
    <property type="nucleotide sequence ID" value="NZ_BKCF01000001.1"/>
</dbReference>
<comment type="caution">
    <text evidence="1">The sequence shown here is derived from an EMBL/GenBank/DDBJ whole genome shotgun (WGS) entry which is preliminary data.</text>
</comment>
<protein>
    <submittedName>
        <fullName evidence="1">Gliding motility lipoprotein GldH</fullName>
    </submittedName>
</protein>
<dbReference type="AlphaFoldDB" id="A0A5J4FXQ8"/>
<dbReference type="InterPro" id="IPR020018">
    <property type="entry name" value="Motility-assoc_lipoprot_GldH"/>
</dbReference>
<keyword evidence="2" id="KW-1185">Reference proteome</keyword>
<sequence>MGKIFYVFIITCFFIACDNATVAGDTHTLSGNSWDVDEKIDFEIPVLDSIKQYDVFVNVRNTNEYPFNNLFLIVSMQYPNGKTAVDTLEYKMAAPDGSWLGEGIGSIKESKLYYKENFSFRENGNYSLGITHAVRNNGNVQGVKNLQGISDVGYSVEVAKNK</sequence>
<name>A0A5J4FXQ8_9FLAO</name>
<gene>
    <name evidence="1" type="primary">gldH</name>
    <name evidence="1" type="ORF">ULMS_03130</name>
</gene>
<dbReference type="OrthoDB" id="982482at2"/>
<dbReference type="Proteomes" id="UP000326994">
    <property type="component" value="Unassembled WGS sequence"/>
</dbReference>
<evidence type="ECO:0000313" key="1">
    <source>
        <dbReference type="EMBL" id="GEQ84805.1"/>
    </source>
</evidence>
<reference evidence="1 2" key="1">
    <citation type="submission" date="2019-08" db="EMBL/GenBank/DDBJ databases">
        <title>Ulvibacter marinistellae sp. nov., isolated from a starfish, Patiria pectinifera.</title>
        <authorList>
            <person name="Kawano K."/>
            <person name="Ushijima N."/>
            <person name="Kihara M."/>
            <person name="Itoh H."/>
        </authorList>
    </citation>
    <scope>NUCLEOTIDE SEQUENCE [LARGE SCALE GENOMIC DNA]</scope>
    <source>
        <strain evidence="1 2">KK4</strain>
    </source>
</reference>